<gene>
    <name evidence="2" type="ORF">BASA50_004130</name>
</gene>
<feature type="region of interest" description="Disordered" evidence="1">
    <location>
        <begin position="95"/>
        <end position="123"/>
    </location>
</feature>
<evidence type="ECO:0000313" key="3">
    <source>
        <dbReference type="Proteomes" id="UP001648503"/>
    </source>
</evidence>
<dbReference type="Pfam" id="PF04032">
    <property type="entry name" value="Rpr2"/>
    <property type="match status" value="1"/>
</dbReference>
<reference evidence="2 3" key="1">
    <citation type="submission" date="2021-02" db="EMBL/GenBank/DDBJ databases">
        <title>Variation within the Batrachochytrium salamandrivorans European outbreak.</title>
        <authorList>
            <person name="Kelly M."/>
            <person name="Pasmans F."/>
            <person name="Shea T.P."/>
            <person name="Munoz J.F."/>
            <person name="Carranza S."/>
            <person name="Cuomo C.A."/>
            <person name="Martel A."/>
        </authorList>
    </citation>
    <scope>NUCLEOTIDE SEQUENCE [LARGE SCALE GENOMIC DNA]</scope>
    <source>
        <strain evidence="2 3">AMFP18/2</strain>
    </source>
</reference>
<feature type="region of interest" description="Disordered" evidence="1">
    <location>
        <begin position="239"/>
        <end position="369"/>
    </location>
</feature>
<accession>A0ABQ8FGM7</accession>
<name>A0ABQ8FGM7_9FUNG</name>
<dbReference type="PANTHER" id="PTHR14742">
    <property type="entry name" value="RIBONUCLEASE P SUBUNIT P21"/>
    <property type="match status" value="1"/>
</dbReference>
<feature type="compositionally biased region" description="Low complexity" evidence="1">
    <location>
        <begin position="287"/>
        <end position="303"/>
    </location>
</feature>
<keyword evidence="3" id="KW-1185">Reference proteome</keyword>
<evidence type="ECO:0000313" key="2">
    <source>
        <dbReference type="EMBL" id="KAH6597976.1"/>
    </source>
</evidence>
<protein>
    <submittedName>
        <fullName evidence="2">Uncharacterized protein</fullName>
    </submittedName>
</protein>
<organism evidence="2 3">
    <name type="scientific">Batrachochytrium salamandrivorans</name>
    <dbReference type="NCBI Taxonomy" id="1357716"/>
    <lineage>
        <taxon>Eukaryota</taxon>
        <taxon>Fungi</taxon>
        <taxon>Fungi incertae sedis</taxon>
        <taxon>Chytridiomycota</taxon>
        <taxon>Chytridiomycota incertae sedis</taxon>
        <taxon>Chytridiomycetes</taxon>
        <taxon>Rhizophydiales</taxon>
        <taxon>Rhizophydiales incertae sedis</taxon>
        <taxon>Batrachochytrium</taxon>
    </lineage>
</organism>
<dbReference type="EMBL" id="JAFCIX010000125">
    <property type="protein sequence ID" value="KAH6597976.1"/>
    <property type="molecule type" value="Genomic_DNA"/>
</dbReference>
<evidence type="ECO:0000256" key="1">
    <source>
        <dbReference type="SAM" id="MobiDB-lite"/>
    </source>
</evidence>
<dbReference type="PANTHER" id="PTHR14742:SF3">
    <property type="entry name" value="RIBONUCLEASE MRP PROTEIN SUBUNIT SNM1"/>
    <property type="match status" value="1"/>
</dbReference>
<dbReference type="Proteomes" id="UP001648503">
    <property type="component" value="Unassembled WGS sequence"/>
</dbReference>
<feature type="compositionally biased region" description="Basic residues" evidence="1">
    <location>
        <begin position="247"/>
        <end position="260"/>
    </location>
</feature>
<sequence length="369" mass="40006">MSYANHSSSTMKGTIRGRSRDSTLGHLLSAAQCLFTTSPALSRHLVTTFLDHTVAGNVSVSPAVRRKLCTSCGSLLIPGLTSKVTTVSVRASRSSALQKTQHHHRYRGQTHPPLLSSQPPQSESVHVVSGSGLVAVGASDPTPATETTASNSNIHLDRHWPCADPLPRIDSDTTRAPYRIAPQPITQTPCGPHGDLPKKLATNIRRVCLVCNYASYLPGTTLSDLSLLDQAAPLVRVPEFDHPLPKPAHRRDTKYKRKQRPLSETALDATLPSRSLSDPPKPNTKKTSPISSMSASGSTATASQDRPLKAGKRVSAKMLQPTLPKADQAQKKKKDKRRNELQSLIKKQQQTDKDPAKHTYSLADFLADV</sequence>
<proteinExistence type="predicted"/>
<comment type="caution">
    <text evidence="2">The sequence shown here is derived from an EMBL/GenBank/DDBJ whole genome shotgun (WGS) entry which is preliminary data.</text>
</comment>
<dbReference type="InterPro" id="IPR007175">
    <property type="entry name" value="Rpr2/Snm1/Rpp21"/>
</dbReference>
<feature type="compositionally biased region" description="Low complexity" evidence="1">
    <location>
        <begin position="112"/>
        <end position="123"/>
    </location>
</feature>